<dbReference type="AlphaFoldDB" id="A0A7W5V2E0"/>
<keyword evidence="4" id="KW-1185">Reference proteome</keyword>
<feature type="region of interest" description="Disordered" evidence="1">
    <location>
        <begin position="380"/>
        <end position="404"/>
    </location>
</feature>
<feature type="compositionally biased region" description="Basic residues" evidence="1">
    <location>
        <begin position="1086"/>
        <end position="1096"/>
    </location>
</feature>
<accession>A0A7W5V2E0</accession>
<dbReference type="SMART" id="SM00382">
    <property type="entry name" value="AAA"/>
    <property type="match status" value="2"/>
</dbReference>
<evidence type="ECO:0000259" key="2">
    <source>
        <dbReference type="SMART" id="SM00382"/>
    </source>
</evidence>
<feature type="compositionally biased region" description="Low complexity" evidence="1">
    <location>
        <begin position="1144"/>
        <end position="1157"/>
    </location>
</feature>
<evidence type="ECO:0000313" key="4">
    <source>
        <dbReference type="Proteomes" id="UP000579945"/>
    </source>
</evidence>
<feature type="compositionally biased region" description="Basic residues" evidence="1">
    <location>
        <begin position="1117"/>
        <end position="1138"/>
    </location>
</feature>
<dbReference type="InterPro" id="IPR027417">
    <property type="entry name" value="P-loop_NTPase"/>
</dbReference>
<proteinExistence type="predicted"/>
<dbReference type="CDD" id="cd01127">
    <property type="entry name" value="TrwB_TraG_TraD_VirD4"/>
    <property type="match status" value="1"/>
</dbReference>
<dbReference type="EMBL" id="JACIBV010000001">
    <property type="protein sequence ID" value="MBB3729211.1"/>
    <property type="molecule type" value="Genomic_DNA"/>
</dbReference>
<organism evidence="3 4">
    <name type="scientific">Nonomuraea dietziae</name>
    <dbReference type="NCBI Taxonomy" id="65515"/>
    <lineage>
        <taxon>Bacteria</taxon>
        <taxon>Bacillati</taxon>
        <taxon>Actinomycetota</taxon>
        <taxon>Actinomycetes</taxon>
        <taxon>Streptosporangiales</taxon>
        <taxon>Streptosporangiaceae</taxon>
        <taxon>Nonomuraea</taxon>
    </lineage>
</organism>
<dbReference type="PANTHER" id="PTHR30121:SF6">
    <property type="entry name" value="SLR6007 PROTEIN"/>
    <property type="match status" value="1"/>
</dbReference>
<sequence>MKEWEALGALRLNAVHAPDDVWRPSPYHVESLHSTAALDIRRGLAEAKESVDASPIGVVIQGQRGTGKTHLLGWAREHAQREGGYFFLVGLLDARNFWDSIVIAMLDSLWRPAEDGQSQLRLLLNRLAALADVPRMVRRAVDGRRPLDGEALDLFVGALRRKGGVVLRDAHDTARALVLLASDDLAAQDVGQAYLSSIPDEGQGREWGLTKGYRSPQEVVRDLSRLLALTGPSVIAVDQVDALVAQSTSRLDDGQGAVIEQVAGGLMALRDVTRRTVTVLSCLPHTWMMIREQATATVRDRFREPATLRVLKDAQTARAIVERRFAAGFGRVDFEPPYPTWPVREDAFDSAVGLTPRQILIKIDNHVRACLADGEIRELDRLDEPGGGEGEAEPPPPGSGPTGLAALDARFAFLRDGADVGPATEPETEDAVMPGLLSAGLSAWMAGRGDAAHRYAQDPPPSSKPPLHARLRLTLDEATEDEVHWCFRGIASANAVAALHRLRAACVSAGLRAEVPKRRLYVLRNQAWSNGPRTTEALAAFEAAGGRVLRVEESDLKVLAALRVLLEEEPAHLQEWLASRRPAEDVKVLVEALSRPPGLAGGQAPGPEADEIPESAGLAEPARSIEDAGGVGAADDPDVTGPIALPSAATSVPEQSVEEAPARPVEEAPARPVEEAPARPVEEAPARPVDGDLRPYLVLGRTAHEGEQVRIAVAALRKHTAIFAGSGSGKTVLIRRLVEECALQGVSSIVLDPNNDLSRLGTPWPEAPSTWEEGDRERAEEYLAGTDVVVWTPGKQAGRPLAFQPLPDLGALVDDPDEFGQALDAAVAALAPKAKIDGATAKALQSQAVLREAARHHARRGGTGLGGLIALLSDLPDGVSDLANAAKLAADVAQNLRAAAIMDPLFGGSGTPVDPGVLLTPEPGRRARVSVINLAGLPSEEQRQSFVNQLQLGLFSWIRRHPAGDRPLGGLLVMDEAQTFAPNGRNTAATASTLMLASQARKYGLGLVFATQAPKGLHNHIPGNAATQFFGLLNAPIQIAAATDMARVKGGHVSDIGRLRAGQFYLAAEGTGPAPDQGADVPHPPPRLRPHRRRGAGARQRQTLKPRTGARGFAGVRRGRPSAGRRRGRPGRCRRRPPRPTGPPWRAGRRWPTAPDGAAGGRRTSGRSR</sequence>
<gene>
    <name evidence="3" type="ORF">FHR33_005071</name>
</gene>
<dbReference type="SUPFAM" id="SSF52540">
    <property type="entry name" value="P-loop containing nucleoside triphosphate hydrolases"/>
    <property type="match status" value="2"/>
</dbReference>
<feature type="compositionally biased region" description="Basic and acidic residues" evidence="1">
    <location>
        <begin position="660"/>
        <end position="691"/>
    </location>
</feature>
<dbReference type="Gene3D" id="3.40.50.300">
    <property type="entry name" value="P-loop containing nucleotide triphosphate hydrolases"/>
    <property type="match status" value="2"/>
</dbReference>
<evidence type="ECO:0000313" key="3">
    <source>
        <dbReference type="EMBL" id="MBB3729211.1"/>
    </source>
</evidence>
<comment type="caution">
    <text evidence="3">The sequence shown here is derived from an EMBL/GenBank/DDBJ whole genome shotgun (WGS) entry which is preliminary data.</text>
</comment>
<feature type="region of interest" description="Disordered" evidence="1">
    <location>
        <begin position="596"/>
        <end position="691"/>
    </location>
</feature>
<feature type="compositionally biased region" description="Low complexity" evidence="1">
    <location>
        <begin position="1097"/>
        <end position="1116"/>
    </location>
</feature>
<evidence type="ECO:0000256" key="1">
    <source>
        <dbReference type="SAM" id="MobiDB-lite"/>
    </source>
</evidence>
<feature type="region of interest" description="Disordered" evidence="1">
    <location>
        <begin position="1068"/>
        <end position="1169"/>
    </location>
</feature>
<dbReference type="PANTHER" id="PTHR30121">
    <property type="entry name" value="UNCHARACTERIZED PROTEIN YJGR-RELATED"/>
    <property type="match status" value="1"/>
</dbReference>
<feature type="domain" description="AAA+ ATPase" evidence="2">
    <location>
        <begin position="716"/>
        <end position="1043"/>
    </location>
</feature>
<dbReference type="InterPro" id="IPR003593">
    <property type="entry name" value="AAA+_ATPase"/>
</dbReference>
<protein>
    <recommendedName>
        <fullName evidence="2">AAA+ ATPase domain-containing protein</fullName>
    </recommendedName>
</protein>
<reference evidence="3 4" key="1">
    <citation type="submission" date="2020-08" db="EMBL/GenBank/DDBJ databases">
        <title>Sequencing the genomes of 1000 actinobacteria strains.</title>
        <authorList>
            <person name="Klenk H.-P."/>
        </authorList>
    </citation>
    <scope>NUCLEOTIDE SEQUENCE [LARGE SCALE GENOMIC DNA]</scope>
    <source>
        <strain evidence="3 4">DSM 44320</strain>
    </source>
</reference>
<name>A0A7W5V2E0_9ACTN</name>
<feature type="domain" description="AAA+ ATPase" evidence="2">
    <location>
        <begin position="54"/>
        <end position="283"/>
    </location>
</feature>
<dbReference type="Proteomes" id="UP000579945">
    <property type="component" value="Unassembled WGS sequence"/>
</dbReference>
<dbReference type="InterPro" id="IPR002789">
    <property type="entry name" value="HerA_central"/>
</dbReference>
<dbReference type="Pfam" id="PF01935">
    <property type="entry name" value="DUF87"/>
    <property type="match status" value="1"/>
</dbReference>
<dbReference type="InterPro" id="IPR051162">
    <property type="entry name" value="T4SS_component"/>
</dbReference>